<dbReference type="PROSITE" id="PS50908">
    <property type="entry name" value="RWD"/>
    <property type="match status" value="1"/>
</dbReference>
<comment type="caution">
    <text evidence="3">The sequence shown here is derived from an EMBL/GenBank/DDBJ whole genome shotgun (WGS) entry which is preliminary data.</text>
</comment>
<evidence type="ECO:0000313" key="4">
    <source>
        <dbReference type="Proteomes" id="UP000298663"/>
    </source>
</evidence>
<dbReference type="Gene3D" id="3.10.110.10">
    <property type="entry name" value="Ubiquitin Conjugating Enzyme"/>
    <property type="match status" value="1"/>
</dbReference>
<accession>A0A4U8UK76</accession>
<gene>
    <name evidence="3" type="ORF">L596_000897</name>
</gene>
<proteinExistence type="predicted"/>
<feature type="domain" description="RWD" evidence="2">
    <location>
        <begin position="13"/>
        <end position="104"/>
    </location>
</feature>
<organism evidence="3 4">
    <name type="scientific">Steinernema carpocapsae</name>
    <name type="common">Entomopathogenic nematode</name>
    <dbReference type="NCBI Taxonomy" id="34508"/>
    <lineage>
        <taxon>Eukaryota</taxon>
        <taxon>Metazoa</taxon>
        <taxon>Ecdysozoa</taxon>
        <taxon>Nematoda</taxon>
        <taxon>Chromadorea</taxon>
        <taxon>Rhabditida</taxon>
        <taxon>Tylenchina</taxon>
        <taxon>Panagrolaimomorpha</taxon>
        <taxon>Strongyloidoidea</taxon>
        <taxon>Steinernematidae</taxon>
        <taxon>Steinernema</taxon>
    </lineage>
</organism>
<dbReference type="Pfam" id="PF05773">
    <property type="entry name" value="RWD"/>
    <property type="match status" value="1"/>
</dbReference>
<reference evidence="3 4" key="2">
    <citation type="journal article" date="2019" name="G3 (Bethesda)">
        <title>Hybrid Assembly of the Genome of the Entomopathogenic Nematode Steinernema carpocapsae Identifies the X-Chromosome.</title>
        <authorList>
            <person name="Serra L."/>
            <person name="Macchietto M."/>
            <person name="Macias-Munoz A."/>
            <person name="McGill C.J."/>
            <person name="Rodriguez I.M."/>
            <person name="Rodriguez B."/>
            <person name="Murad R."/>
            <person name="Mortazavi A."/>
        </authorList>
    </citation>
    <scope>NUCLEOTIDE SEQUENCE [LARGE SCALE GENOMIC DNA]</scope>
    <source>
        <strain evidence="3 4">ALL</strain>
    </source>
</reference>
<protein>
    <recommendedName>
        <fullName evidence="2">RWD domain-containing protein</fullName>
    </recommendedName>
</protein>
<dbReference type="EMBL" id="CM016762">
    <property type="protein sequence ID" value="TMS33121.1"/>
    <property type="molecule type" value="Genomic_DNA"/>
</dbReference>
<dbReference type="Proteomes" id="UP000298663">
    <property type="component" value="Chromosome X"/>
</dbReference>
<evidence type="ECO:0000313" key="3">
    <source>
        <dbReference type="EMBL" id="TMS33121.1"/>
    </source>
</evidence>
<dbReference type="SUPFAM" id="SSF54495">
    <property type="entry name" value="UBC-like"/>
    <property type="match status" value="1"/>
</dbReference>
<dbReference type="AlphaFoldDB" id="A0A4U8UK76"/>
<name>A0A4U8UK76_STECR</name>
<evidence type="ECO:0000259" key="2">
    <source>
        <dbReference type="PROSITE" id="PS50908"/>
    </source>
</evidence>
<reference evidence="3 4" key="1">
    <citation type="journal article" date="2015" name="Genome Biol.">
        <title>Comparative genomics of Steinernema reveals deeply conserved gene regulatory networks.</title>
        <authorList>
            <person name="Dillman A.R."/>
            <person name="Macchietto M."/>
            <person name="Porter C.F."/>
            <person name="Rogers A."/>
            <person name="Williams B."/>
            <person name="Antoshechkin I."/>
            <person name="Lee M.M."/>
            <person name="Goodwin Z."/>
            <person name="Lu X."/>
            <person name="Lewis E.E."/>
            <person name="Goodrich-Blair H."/>
            <person name="Stock S.P."/>
            <person name="Adams B.J."/>
            <person name="Sternberg P.W."/>
            <person name="Mortazavi A."/>
        </authorList>
    </citation>
    <scope>NUCLEOTIDE SEQUENCE [LARGE SCALE GENOMIC DNA]</scope>
    <source>
        <strain evidence="3 4">ALL</strain>
    </source>
</reference>
<feature type="region of interest" description="Disordered" evidence="1">
    <location>
        <begin position="84"/>
        <end position="104"/>
    </location>
</feature>
<dbReference type="InterPro" id="IPR006575">
    <property type="entry name" value="RWD_dom"/>
</dbReference>
<dbReference type="InterPro" id="IPR016135">
    <property type="entry name" value="UBQ-conjugating_enzyme/RWD"/>
</dbReference>
<sequence>MTSQESNEELQKEELLALESIFCNGELQINSKPAWNAWAPIDISTEIDPTAATKTFVSVKLRVICGEDYPTTAPVIRLSRGWPHRHADGRTSAAARADVRRTSL</sequence>
<dbReference type="EMBL" id="AZBU02000001">
    <property type="protein sequence ID" value="TMS33121.1"/>
    <property type="molecule type" value="Genomic_DNA"/>
</dbReference>
<keyword evidence="4" id="KW-1185">Reference proteome</keyword>
<evidence type="ECO:0000256" key="1">
    <source>
        <dbReference type="SAM" id="MobiDB-lite"/>
    </source>
</evidence>